<name>A0AAD7HK02_9AGAR</name>
<keyword evidence="3" id="KW-1185">Reference proteome</keyword>
<gene>
    <name evidence="2" type="ORF">B0H16DRAFT_1896110</name>
</gene>
<dbReference type="Proteomes" id="UP001215598">
    <property type="component" value="Unassembled WGS sequence"/>
</dbReference>
<evidence type="ECO:0000313" key="2">
    <source>
        <dbReference type="EMBL" id="KAJ7722498.1"/>
    </source>
</evidence>
<feature type="region of interest" description="Disordered" evidence="1">
    <location>
        <begin position="329"/>
        <end position="355"/>
    </location>
</feature>
<accession>A0AAD7HK02</accession>
<proteinExistence type="predicted"/>
<evidence type="ECO:0000313" key="3">
    <source>
        <dbReference type="Proteomes" id="UP001215598"/>
    </source>
</evidence>
<reference evidence="2" key="1">
    <citation type="submission" date="2023-03" db="EMBL/GenBank/DDBJ databases">
        <title>Massive genome expansion in bonnet fungi (Mycena s.s.) driven by repeated elements and novel gene families across ecological guilds.</title>
        <authorList>
            <consortium name="Lawrence Berkeley National Laboratory"/>
            <person name="Harder C.B."/>
            <person name="Miyauchi S."/>
            <person name="Viragh M."/>
            <person name="Kuo A."/>
            <person name="Thoen E."/>
            <person name="Andreopoulos B."/>
            <person name="Lu D."/>
            <person name="Skrede I."/>
            <person name="Drula E."/>
            <person name="Henrissat B."/>
            <person name="Morin E."/>
            <person name="Kohler A."/>
            <person name="Barry K."/>
            <person name="LaButti K."/>
            <person name="Morin E."/>
            <person name="Salamov A."/>
            <person name="Lipzen A."/>
            <person name="Mereny Z."/>
            <person name="Hegedus B."/>
            <person name="Baldrian P."/>
            <person name="Stursova M."/>
            <person name="Weitz H."/>
            <person name="Taylor A."/>
            <person name="Grigoriev I.V."/>
            <person name="Nagy L.G."/>
            <person name="Martin F."/>
            <person name="Kauserud H."/>
        </authorList>
    </citation>
    <scope>NUCLEOTIDE SEQUENCE</scope>
    <source>
        <strain evidence="2">CBHHK182m</strain>
    </source>
</reference>
<organism evidence="2 3">
    <name type="scientific">Mycena metata</name>
    <dbReference type="NCBI Taxonomy" id="1033252"/>
    <lineage>
        <taxon>Eukaryota</taxon>
        <taxon>Fungi</taxon>
        <taxon>Dikarya</taxon>
        <taxon>Basidiomycota</taxon>
        <taxon>Agaricomycotina</taxon>
        <taxon>Agaricomycetes</taxon>
        <taxon>Agaricomycetidae</taxon>
        <taxon>Agaricales</taxon>
        <taxon>Marasmiineae</taxon>
        <taxon>Mycenaceae</taxon>
        <taxon>Mycena</taxon>
    </lineage>
</organism>
<evidence type="ECO:0000256" key="1">
    <source>
        <dbReference type="SAM" id="MobiDB-lite"/>
    </source>
</evidence>
<dbReference type="EMBL" id="JARKIB010000219">
    <property type="protein sequence ID" value="KAJ7722498.1"/>
    <property type="molecule type" value="Genomic_DNA"/>
</dbReference>
<comment type="caution">
    <text evidence="2">The sequence shown here is derived from an EMBL/GenBank/DDBJ whole genome shotgun (WGS) entry which is preliminary data.</text>
</comment>
<protein>
    <submittedName>
        <fullName evidence="2">Uncharacterized protein</fullName>
    </submittedName>
</protein>
<sequence length="378" mass="42636">MWTAASGPCLPEEGTVVHTVLLEDYHPGCNSIRQGLILPNLHSCKTCAFASKPWISQRKLSRRSESRELETFCPRISWRLWLDCQETCSSEKRCLPIRRDLHTRSFGSVNLKIVTNCPASSPRRRKTEDRCNLYRRPPARPAPSSSLHLSIPLSRRLLRETKMRSVIVNTMARMVAAWMDIGYSWQCADEMMICPLHVLSRTSTNVFSSRLPAIISTCPRLISTFHSVEEDEVPWPTSNCDDAGREDQSVDMLEGAHVPDLTFDASLKKSAVSRRNKCVVVRIVLASPTPILSFSPFGTLENLHKTKTRRDVVCSRSGRTAHRTMSCLERSARGSRRRDLQYKRSPTKSGSRDLGALGYEDVQPRFGDGCSYAPLTLI</sequence>
<dbReference type="AlphaFoldDB" id="A0AAD7HK02"/>